<proteinExistence type="predicted"/>
<accession>A0ABS5NMT8</accession>
<reference evidence="1 2" key="1">
    <citation type="submission" date="2021-05" db="EMBL/GenBank/DDBJ databases">
        <title>Novel Bacillus species.</title>
        <authorList>
            <person name="Liu G."/>
        </authorList>
    </citation>
    <scope>NUCLEOTIDE SEQUENCE [LARGE SCALE GENOMIC DNA]</scope>
    <source>
        <strain evidence="1 2">FJAT-49705</strain>
    </source>
</reference>
<name>A0ABS5NMT8_9BACI</name>
<comment type="caution">
    <text evidence="1">The sequence shown here is derived from an EMBL/GenBank/DDBJ whole genome shotgun (WGS) entry which is preliminary data.</text>
</comment>
<gene>
    <name evidence="1" type="ORF">KHA94_02705</name>
</gene>
<evidence type="ECO:0000313" key="1">
    <source>
        <dbReference type="EMBL" id="MBS4189127.1"/>
    </source>
</evidence>
<evidence type="ECO:0000313" key="2">
    <source>
        <dbReference type="Proteomes" id="UP000681027"/>
    </source>
</evidence>
<keyword evidence="2" id="KW-1185">Reference proteome</keyword>
<dbReference type="RefSeq" id="WP_213100602.1">
    <property type="nucleotide sequence ID" value="NZ_JAGYPM010000001.1"/>
</dbReference>
<sequence>MFLTYGDLANLFPKNKGIQDDELFFHTVTTISNVPQYKGIFIPFEENSGELKTAIENGAIAALWKEGDEIPQYTPNHFPIFFTNDILKGLKDMMELYIEKINQTEIKRKEVTNFLFSRELLLNKNKTTYDNAEIADKISKLLEQLRQGKEGAK</sequence>
<organism evidence="1 2">
    <name type="scientific">Cytobacillus citreus</name>
    <dbReference type="NCBI Taxonomy" id="2833586"/>
    <lineage>
        <taxon>Bacteria</taxon>
        <taxon>Bacillati</taxon>
        <taxon>Bacillota</taxon>
        <taxon>Bacilli</taxon>
        <taxon>Bacillales</taxon>
        <taxon>Bacillaceae</taxon>
        <taxon>Cytobacillus</taxon>
    </lineage>
</organism>
<dbReference type="EMBL" id="JAGYPM010000001">
    <property type="protein sequence ID" value="MBS4189127.1"/>
    <property type="molecule type" value="Genomic_DNA"/>
</dbReference>
<dbReference type="Proteomes" id="UP000681027">
    <property type="component" value="Unassembled WGS sequence"/>
</dbReference>
<protein>
    <submittedName>
        <fullName evidence="1">Uncharacterized protein</fullName>
    </submittedName>
</protein>